<keyword evidence="6 13" id="KW-0441">Lipid A biosynthesis</keyword>
<evidence type="ECO:0000256" key="7">
    <source>
        <dbReference type="ARBA" id="ARBA00022679"/>
    </source>
</evidence>
<evidence type="ECO:0000256" key="14">
    <source>
        <dbReference type="SAM" id="Phobius"/>
    </source>
</evidence>
<dbReference type="InterPro" id="IPR003758">
    <property type="entry name" value="LpxK"/>
</dbReference>
<evidence type="ECO:0000256" key="9">
    <source>
        <dbReference type="ARBA" id="ARBA00022777"/>
    </source>
</evidence>
<evidence type="ECO:0000256" key="2">
    <source>
        <dbReference type="ARBA" id="ARBA00004870"/>
    </source>
</evidence>
<dbReference type="PANTHER" id="PTHR42724">
    <property type="entry name" value="TETRAACYLDISACCHARIDE 4'-KINASE"/>
    <property type="match status" value="1"/>
</dbReference>
<dbReference type="HAMAP" id="MF_00409">
    <property type="entry name" value="LpxK"/>
    <property type="match status" value="1"/>
</dbReference>
<comment type="similarity">
    <text evidence="13">Belongs to the LpxK family.</text>
</comment>
<keyword evidence="7 13" id="KW-0808">Transferase</keyword>
<evidence type="ECO:0000256" key="11">
    <source>
        <dbReference type="ARBA" id="ARBA00023098"/>
    </source>
</evidence>
<sequence>MRALPLLTALPDPPPMPAPRHALAAFVTDQWQRRGWFAWLMLPFSLLFGLIARVRRYGYLHGWFRSTRLPMPVVVVGNVTVGGTGKTPAVIALAQALVEAGLRPGVVSRGYGVRLAHPRRVKPASCAADVGDEPLLIARATEVPVWVFPDRALCAQTMLVSHPGVNVLLLDDGLQHYKLQRDFEIVMFDGRMGGNGLLLPAGPLREPLSRPRDATLINDPHFRATPDKPDVYGMRLELDVAWQLSDPTMTRPVSAFAGQRVFAAAGIGNPERFFASLRQAGLKPATLPLPDHYDFAEDPFAAHPAAIDAEVILITEKDAVKCERSEYHDDPRIWVVATTPVIDAGLIDKIRRAVTARAPAVATPVTTGVAGPDKEHQDGQPAA</sequence>
<dbReference type="UniPathway" id="UPA00359">
    <property type="reaction ID" value="UER00482"/>
</dbReference>
<dbReference type="PANTHER" id="PTHR42724:SF1">
    <property type="entry name" value="TETRAACYLDISACCHARIDE 4'-KINASE, MITOCHONDRIAL-RELATED"/>
    <property type="match status" value="1"/>
</dbReference>
<dbReference type="Pfam" id="PF02606">
    <property type="entry name" value="LpxK"/>
    <property type="match status" value="1"/>
</dbReference>
<dbReference type="NCBIfam" id="TIGR00682">
    <property type="entry name" value="lpxK"/>
    <property type="match status" value="1"/>
</dbReference>
<keyword evidence="5 13" id="KW-0444">Lipid biosynthesis</keyword>
<comment type="pathway">
    <text evidence="2 13">Glycolipid biosynthesis; lipid IV(A) biosynthesis; lipid IV(A) from (3R)-3-hydroxytetradecanoyl-[acyl-carrier-protein] and UDP-N-acetyl-alpha-D-glucosamine: step 6/6.</text>
</comment>
<gene>
    <name evidence="13" type="primary">lpxK</name>
    <name evidence="15" type="ORF">C7419_1012263</name>
</gene>
<organism evidence="15 16">
    <name type="scientific">Cupriavidus plantarum</name>
    <dbReference type="NCBI Taxonomy" id="942865"/>
    <lineage>
        <taxon>Bacteria</taxon>
        <taxon>Pseudomonadati</taxon>
        <taxon>Pseudomonadota</taxon>
        <taxon>Betaproteobacteria</taxon>
        <taxon>Burkholderiales</taxon>
        <taxon>Burkholderiaceae</taxon>
        <taxon>Cupriavidus</taxon>
    </lineage>
</organism>
<proteinExistence type="inferred from homology"/>
<reference evidence="15 16" key="1">
    <citation type="submission" date="2018-05" db="EMBL/GenBank/DDBJ databases">
        <title>Genomic Encyclopedia of Type Strains, Phase IV (KMG-V): Genome sequencing to study the core and pangenomes of soil and plant-associated prokaryotes.</title>
        <authorList>
            <person name="Whitman W."/>
        </authorList>
    </citation>
    <scope>NUCLEOTIDE SEQUENCE [LARGE SCALE GENOMIC DNA]</scope>
    <source>
        <strain evidence="15 16">SLV-132</strain>
    </source>
</reference>
<keyword evidence="9 13" id="KW-0418">Kinase</keyword>
<keyword evidence="14" id="KW-0812">Transmembrane</keyword>
<dbReference type="GO" id="GO:0009245">
    <property type="term" value="P:lipid A biosynthetic process"/>
    <property type="evidence" value="ECO:0007669"/>
    <property type="project" value="UniProtKB-UniRule"/>
</dbReference>
<keyword evidence="11 13" id="KW-0443">Lipid metabolism</keyword>
<dbReference type="GO" id="GO:0009244">
    <property type="term" value="P:lipopolysaccharide core region biosynthetic process"/>
    <property type="evidence" value="ECO:0007669"/>
    <property type="project" value="TreeGrafter"/>
</dbReference>
<feature type="transmembrane region" description="Helical" evidence="14">
    <location>
        <begin position="34"/>
        <end position="52"/>
    </location>
</feature>
<evidence type="ECO:0000256" key="5">
    <source>
        <dbReference type="ARBA" id="ARBA00022516"/>
    </source>
</evidence>
<keyword evidence="8 13" id="KW-0547">Nucleotide-binding</keyword>
<dbReference type="AlphaFoldDB" id="A0A316F3H7"/>
<keyword evidence="16" id="KW-1185">Reference proteome</keyword>
<feature type="binding site" evidence="13">
    <location>
        <begin position="80"/>
        <end position="87"/>
    </location>
    <ligand>
        <name>ATP</name>
        <dbReference type="ChEBI" id="CHEBI:30616"/>
    </ligand>
</feature>
<keyword evidence="14" id="KW-0472">Membrane</keyword>
<evidence type="ECO:0000256" key="13">
    <source>
        <dbReference type="HAMAP-Rule" id="MF_00409"/>
    </source>
</evidence>
<evidence type="ECO:0000256" key="8">
    <source>
        <dbReference type="ARBA" id="ARBA00022741"/>
    </source>
</evidence>
<dbReference type="EC" id="2.7.1.130" evidence="3 13"/>
<dbReference type="Proteomes" id="UP000245754">
    <property type="component" value="Unassembled WGS sequence"/>
</dbReference>
<dbReference type="GO" id="GO:0009029">
    <property type="term" value="F:lipid-A 4'-kinase activity"/>
    <property type="evidence" value="ECO:0007669"/>
    <property type="project" value="UniProtKB-UniRule"/>
</dbReference>
<dbReference type="EMBL" id="QGGT01000001">
    <property type="protein sequence ID" value="PWK38368.1"/>
    <property type="molecule type" value="Genomic_DNA"/>
</dbReference>
<keyword evidence="10 13" id="KW-0067">ATP-binding</keyword>
<dbReference type="SUPFAM" id="SSF52540">
    <property type="entry name" value="P-loop containing nucleoside triphosphate hydrolases"/>
    <property type="match status" value="1"/>
</dbReference>
<evidence type="ECO:0000313" key="15">
    <source>
        <dbReference type="EMBL" id="PWK38368.1"/>
    </source>
</evidence>
<protein>
    <recommendedName>
        <fullName evidence="4 13">Tetraacyldisaccharide 4'-kinase</fullName>
        <ecNumber evidence="3 13">2.7.1.130</ecNumber>
    </recommendedName>
    <alternativeName>
        <fullName evidence="12 13">Lipid A 4'-kinase</fullName>
    </alternativeName>
</protein>
<dbReference type="GO" id="GO:0005524">
    <property type="term" value="F:ATP binding"/>
    <property type="evidence" value="ECO:0007669"/>
    <property type="project" value="UniProtKB-UniRule"/>
</dbReference>
<accession>A0A316F3H7</accession>
<comment type="function">
    <text evidence="1 13">Transfers the gamma-phosphate of ATP to the 4'-position of a tetraacyldisaccharide 1-phosphate intermediate (termed DS-1-P) to form tetraacyldisaccharide 1,4'-bis-phosphate (lipid IVA).</text>
</comment>
<evidence type="ECO:0000313" key="16">
    <source>
        <dbReference type="Proteomes" id="UP000245754"/>
    </source>
</evidence>
<comment type="catalytic activity">
    <reaction evidence="13">
        <text>a lipid A disaccharide + ATP = a lipid IVA + ADP + H(+)</text>
        <dbReference type="Rhea" id="RHEA:67840"/>
        <dbReference type="ChEBI" id="CHEBI:15378"/>
        <dbReference type="ChEBI" id="CHEBI:30616"/>
        <dbReference type="ChEBI" id="CHEBI:176343"/>
        <dbReference type="ChEBI" id="CHEBI:176425"/>
        <dbReference type="ChEBI" id="CHEBI:456216"/>
        <dbReference type="EC" id="2.7.1.130"/>
    </reaction>
</comment>
<evidence type="ECO:0000256" key="3">
    <source>
        <dbReference type="ARBA" id="ARBA00012071"/>
    </source>
</evidence>
<evidence type="ECO:0000256" key="6">
    <source>
        <dbReference type="ARBA" id="ARBA00022556"/>
    </source>
</evidence>
<evidence type="ECO:0000256" key="1">
    <source>
        <dbReference type="ARBA" id="ARBA00002274"/>
    </source>
</evidence>
<evidence type="ECO:0000256" key="4">
    <source>
        <dbReference type="ARBA" id="ARBA00016436"/>
    </source>
</evidence>
<name>A0A316F3H7_9BURK</name>
<evidence type="ECO:0000256" key="12">
    <source>
        <dbReference type="ARBA" id="ARBA00029757"/>
    </source>
</evidence>
<comment type="caution">
    <text evidence="15">The sequence shown here is derived from an EMBL/GenBank/DDBJ whole genome shotgun (WGS) entry which is preliminary data.</text>
</comment>
<dbReference type="InterPro" id="IPR027417">
    <property type="entry name" value="P-loop_NTPase"/>
</dbReference>
<evidence type="ECO:0000256" key="10">
    <source>
        <dbReference type="ARBA" id="ARBA00022840"/>
    </source>
</evidence>
<dbReference type="GO" id="GO:0005886">
    <property type="term" value="C:plasma membrane"/>
    <property type="evidence" value="ECO:0007669"/>
    <property type="project" value="TreeGrafter"/>
</dbReference>
<keyword evidence="14" id="KW-1133">Transmembrane helix</keyword>